<dbReference type="AlphaFoldDB" id="A0A511IZS8"/>
<proteinExistence type="predicted"/>
<evidence type="ECO:0000313" key="2">
    <source>
        <dbReference type="Proteomes" id="UP000321830"/>
    </source>
</evidence>
<dbReference type="Proteomes" id="UP000321830">
    <property type="component" value="Unassembled WGS sequence"/>
</dbReference>
<reference evidence="1 2" key="1">
    <citation type="submission" date="2019-07" db="EMBL/GenBank/DDBJ databases">
        <title>Whole genome shotgun sequence of Enterococcus villorum NBRC 100699.</title>
        <authorList>
            <person name="Hosoyama A."/>
            <person name="Uohara A."/>
            <person name="Ohji S."/>
            <person name="Ichikawa N."/>
        </authorList>
    </citation>
    <scope>NUCLEOTIDE SEQUENCE [LARGE SCALE GENOMIC DNA]</scope>
    <source>
        <strain evidence="1 2">NBRC 100699</strain>
    </source>
</reference>
<sequence length="65" mass="7624">MIIKFAIINSYLKDNQNEKAIKTNTTVIVSYTTQDISFNNYYYKLSNDQLSLFLIIVQFTLFIFG</sequence>
<dbReference type="EMBL" id="BJWF01000003">
    <property type="protein sequence ID" value="GEL91254.1"/>
    <property type="molecule type" value="Genomic_DNA"/>
</dbReference>
<comment type="caution">
    <text evidence="1">The sequence shown here is derived from an EMBL/GenBank/DDBJ whole genome shotgun (WGS) entry which is preliminary data.</text>
</comment>
<gene>
    <name evidence="1" type="ORF">EVI01_05910</name>
</gene>
<name>A0A511IZS8_9ENTE</name>
<protein>
    <submittedName>
        <fullName evidence="1">Uncharacterized protein</fullName>
    </submittedName>
</protein>
<accession>A0A511IZS8</accession>
<organism evidence="1 2">
    <name type="scientific">Enterococcus villorum</name>
    <dbReference type="NCBI Taxonomy" id="112904"/>
    <lineage>
        <taxon>Bacteria</taxon>
        <taxon>Bacillati</taxon>
        <taxon>Bacillota</taxon>
        <taxon>Bacilli</taxon>
        <taxon>Lactobacillales</taxon>
        <taxon>Enterococcaceae</taxon>
        <taxon>Enterococcus</taxon>
    </lineage>
</organism>
<evidence type="ECO:0000313" key="1">
    <source>
        <dbReference type="EMBL" id="GEL91254.1"/>
    </source>
</evidence>